<proteinExistence type="predicted"/>
<sequence>MVNAAARFVNLNAAFDSVKVNAALTNMVNGPADPSPRYTIGRKS</sequence>
<evidence type="ECO:0000313" key="1">
    <source>
        <dbReference type="EMBL" id="USN15030.1"/>
    </source>
</evidence>
<dbReference type="EMBL" id="ON529855">
    <property type="protein sequence ID" value="USN15030.1"/>
    <property type="molecule type" value="Genomic_DNA"/>
</dbReference>
<accession>A0A9E7MR63</accession>
<organism evidence="1 2">
    <name type="scientific">Brevundimonas phage vB_BpoS-Domovoi</name>
    <dbReference type="NCBI Taxonomy" id="2948598"/>
    <lineage>
        <taxon>Viruses</taxon>
        <taxon>Duplodnaviria</taxon>
        <taxon>Heunggongvirae</taxon>
        <taxon>Uroviricota</taxon>
        <taxon>Caudoviricetes</taxon>
        <taxon>Jeanschmidtviridae</taxon>
        <taxon>Marchewkavirus</taxon>
        <taxon>Marchewkavirus domovoi</taxon>
    </lineage>
</organism>
<name>A0A9E7MR63_9CAUD</name>
<gene>
    <name evidence="1" type="ORF">DOMOVOI_05800</name>
</gene>
<protein>
    <submittedName>
        <fullName evidence="1">Uncharacterized protein</fullName>
    </submittedName>
</protein>
<reference evidence="1 2" key="1">
    <citation type="submission" date="2022-05" db="EMBL/GenBank/DDBJ databases">
        <authorList>
            <person name="Friedrich I."/>
            <person name="Poehlein A."/>
            <person name="Schneider D."/>
            <person name="Hertel R."/>
            <person name="Daniel R."/>
        </authorList>
    </citation>
    <scope>NUCLEOTIDE SEQUENCE [LARGE SCALE GENOMIC DNA]</scope>
</reference>
<keyword evidence="2" id="KW-1185">Reference proteome</keyword>
<evidence type="ECO:0000313" key="2">
    <source>
        <dbReference type="Proteomes" id="UP001057221"/>
    </source>
</evidence>
<dbReference type="Proteomes" id="UP001057221">
    <property type="component" value="Segment"/>
</dbReference>